<organism evidence="3 4">
    <name type="scientific">Venturia inaequalis</name>
    <name type="common">Apple scab fungus</name>
    <dbReference type="NCBI Taxonomy" id="5025"/>
    <lineage>
        <taxon>Eukaryota</taxon>
        <taxon>Fungi</taxon>
        <taxon>Dikarya</taxon>
        <taxon>Ascomycota</taxon>
        <taxon>Pezizomycotina</taxon>
        <taxon>Dothideomycetes</taxon>
        <taxon>Pleosporomycetidae</taxon>
        <taxon>Venturiales</taxon>
        <taxon>Venturiaceae</taxon>
        <taxon>Venturia</taxon>
    </lineage>
</organism>
<evidence type="ECO:0000259" key="2">
    <source>
        <dbReference type="Pfam" id="PF09118"/>
    </source>
</evidence>
<dbReference type="EMBL" id="WNWS01000139">
    <property type="protein sequence ID" value="KAE9978236.1"/>
    <property type="molecule type" value="Genomic_DNA"/>
</dbReference>
<dbReference type="CDD" id="cd02851">
    <property type="entry name" value="E_set_GO_C"/>
    <property type="match status" value="1"/>
</dbReference>
<protein>
    <recommendedName>
        <fullName evidence="5">WSC domain-containing protein</fullName>
    </recommendedName>
</protein>
<dbReference type="PANTHER" id="PTHR32208">
    <property type="entry name" value="SECRETED PROTEIN-RELATED"/>
    <property type="match status" value="1"/>
</dbReference>
<sequence length="370" mass="39679">MKYGIQCFCDNFIRNEGALTKDNSECGMNCGGNFTQKCGAGNRLSVCSNTTLQIYQPPTAQKAGLPGKWSYAGCMSDAAGFAIRTLQYKIKNTAANCSSLCSQYRYNAAGMQFGQECWCGDMVNVAPNGGKLAAETECNIRVISNIVALPDSTYLILNGAQQGRAGFGLAKNPNFNAVLCDPRRPLHSRMSVMSNTTDGRFLVSGSDPQDGEGAGVRYPEEYRVEVFTLGYLLKGKTRPSYTISNKDWAYGQSVTMQLTHSNKTGAIEISLTGAEASTHANNMGQRTIFPQFKCVGGDASEEGAERKSAGTVTTCTITAPPNSRVCPPGWFQLWVLEGGVPSRNRFVRIGGDPGRLGEWPGGGGFRAPGV</sequence>
<dbReference type="InterPro" id="IPR009880">
    <property type="entry name" value="Glyoxal_oxidase_N"/>
</dbReference>
<dbReference type="PANTHER" id="PTHR32208:SF105">
    <property type="entry name" value="COPPER RADICAL OXIDASE"/>
    <property type="match status" value="1"/>
</dbReference>
<comment type="caution">
    <text evidence="3">The sequence shown here is derived from an EMBL/GenBank/DDBJ whole genome shotgun (WGS) entry which is preliminary data.</text>
</comment>
<dbReference type="SUPFAM" id="SSF81296">
    <property type="entry name" value="E set domains"/>
    <property type="match status" value="1"/>
</dbReference>
<dbReference type="InterPro" id="IPR013783">
    <property type="entry name" value="Ig-like_fold"/>
</dbReference>
<dbReference type="AlphaFoldDB" id="A0A8H3Z392"/>
<dbReference type="Gene3D" id="2.130.10.80">
    <property type="entry name" value="Galactose oxidase/kelch, beta-propeller"/>
    <property type="match status" value="1"/>
</dbReference>
<reference evidence="3 4" key="1">
    <citation type="submission" date="2018-12" db="EMBL/GenBank/DDBJ databases">
        <title>Venturia inaequalis Genome Resource.</title>
        <authorList>
            <person name="Lichtner F.J."/>
        </authorList>
    </citation>
    <scope>NUCLEOTIDE SEQUENCE [LARGE SCALE GENOMIC DNA]</scope>
    <source>
        <strain evidence="3 4">120213</strain>
    </source>
</reference>
<dbReference type="InterPro" id="IPR015202">
    <property type="entry name" value="GO-like_E_set"/>
</dbReference>
<feature type="domain" description="Glyoxal oxidase N-terminal" evidence="1">
    <location>
        <begin position="117"/>
        <end position="231"/>
    </location>
</feature>
<evidence type="ECO:0000259" key="1">
    <source>
        <dbReference type="Pfam" id="PF07250"/>
    </source>
</evidence>
<evidence type="ECO:0000313" key="4">
    <source>
        <dbReference type="Proteomes" id="UP000447873"/>
    </source>
</evidence>
<dbReference type="InterPro" id="IPR014756">
    <property type="entry name" value="Ig_E-set"/>
</dbReference>
<evidence type="ECO:0008006" key="5">
    <source>
        <dbReference type="Google" id="ProtNLM"/>
    </source>
</evidence>
<evidence type="ECO:0000313" key="3">
    <source>
        <dbReference type="EMBL" id="KAE9978236.1"/>
    </source>
</evidence>
<dbReference type="Pfam" id="PF07250">
    <property type="entry name" value="Glyoxal_oxid_N"/>
    <property type="match status" value="1"/>
</dbReference>
<proteinExistence type="predicted"/>
<dbReference type="Gene3D" id="2.60.40.10">
    <property type="entry name" value="Immunoglobulins"/>
    <property type="match status" value="1"/>
</dbReference>
<gene>
    <name evidence="3" type="ORF">EG328_001562</name>
</gene>
<dbReference type="Pfam" id="PF09118">
    <property type="entry name" value="GO-like_E_set"/>
    <property type="match status" value="1"/>
</dbReference>
<feature type="domain" description="Galactose oxidase-like Early set" evidence="2">
    <location>
        <begin position="238"/>
        <end position="349"/>
    </location>
</feature>
<name>A0A8H3Z392_VENIN</name>
<accession>A0A8H3Z392</accession>
<dbReference type="InterPro" id="IPR037293">
    <property type="entry name" value="Gal_Oxidase_central_sf"/>
</dbReference>
<dbReference type="Proteomes" id="UP000447873">
    <property type="component" value="Unassembled WGS sequence"/>
</dbReference>